<keyword evidence="1" id="KW-0547">Nucleotide-binding</keyword>
<feature type="domain" description="Sigma-54 factor interaction" evidence="6">
    <location>
        <begin position="193"/>
        <end position="422"/>
    </location>
</feature>
<evidence type="ECO:0000256" key="4">
    <source>
        <dbReference type="ARBA" id="ARBA00023125"/>
    </source>
</evidence>
<dbReference type="InterPro" id="IPR025662">
    <property type="entry name" value="Sigma_54_int_dom_ATP-bd_1"/>
</dbReference>
<name>A0A178JE68_9VIBR</name>
<keyword evidence="5" id="KW-0804">Transcription</keyword>
<dbReference type="InterPro" id="IPR002078">
    <property type="entry name" value="Sigma_54_int"/>
</dbReference>
<dbReference type="EMBL" id="LUAX01000001">
    <property type="protein sequence ID" value="OAM99899.1"/>
    <property type="molecule type" value="Genomic_DNA"/>
</dbReference>
<comment type="caution">
    <text evidence="8">The sequence shown here is derived from an EMBL/GenBank/DDBJ whole genome shotgun (WGS) entry which is preliminary data.</text>
</comment>
<dbReference type="RefSeq" id="WP_069665873.1">
    <property type="nucleotide sequence ID" value="NZ_JAPFIM010000008.1"/>
</dbReference>
<dbReference type="Pfam" id="PF25601">
    <property type="entry name" value="AAA_lid_14"/>
    <property type="match status" value="1"/>
</dbReference>
<organism evidence="8 9">
    <name type="scientific">Vibrio europaeus</name>
    <dbReference type="NCBI Taxonomy" id="300876"/>
    <lineage>
        <taxon>Bacteria</taxon>
        <taxon>Pseudomonadati</taxon>
        <taxon>Pseudomonadota</taxon>
        <taxon>Gammaproteobacteria</taxon>
        <taxon>Vibrionales</taxon>
        <taxon>Vibrionaceae</taxon>
        <taxon>Vibrio</taxon>
        <taxon>Vibrio oreintalis group</taxon>
    </lineage>
</organism>
<dbReference type="AlphaFoldDB" id="A0A178JE68"/>
<evidence type="ECO:0000259" key="6">
    <source>
        <dbReference type="PROSITE" id="PS50045"/>
    </source>
</evidence>
<evidence type="ECO:0000256" key="2">
    <source>
        <dbReference type="ARBA" id="ARBA00022840"/>
    </source>
</evidence>
<dbReference type="InterPro" id="IPR027417">
    <property type="entry name" value="P-loop_NTPase"/>
</dbReference>
<dbReference type="InterPro" id="IPR025944">
    <property type="entry name" value="Sigma_54_int_dom_CS"/>
</dbReference>
<dbReference type="InterPro" id="IPR002197">
    <property type="entry name" value="HTH_Fis"/>
</dbReference>
<evidence type="ECO:0000313" key="7">
    <source>
        <dbReference type="EMBL" id="MDC5742863.1"/>
    </source>
</evidence>
<dbReference type="InterPro" id="IPR058031">
    <property type="entry name" value="AAA_lid_NorR"/>
</dbReference>
<dbReference type="Gene3D" id="1.10.10.60">
    <property type="entry name" value="Homeodomain-like"/>
    <property type="match status" value="1"/>
</dbReference>
<gene>
    <name evidence="8" type="ORF">AZ468_01905</name>
    <name evidence="7" type="ORF">OPW20_22655</name>
</gene>
<dbReference type="PRINTS" id="PR01590">
    <property type="entry name" value="HTHFIS"/>
</dbReference>
<dbReference type="InterPro" id="IPR025943">
    <property type="entry name" value="Sigma_54_int_dom_ATP-bd_2"/>
</dbReference>
<dbReference type="EMBL" id="JAPFIT010000031">
    <property type="protein sequence ID" value="MDC5742863.1"/>
    <property type="molecule type" value="Genomic_DNA"/>
</dbReference>
<reference evidence="8 9" key="1">
    <citation type="submission" date="2016-03" db="EMBL/GenBank/DDBJ databases">
        <title>Draft genome sequence of the Vibrio tubiashii subs. europaeus.</title>
        <authorList>
            <person name="Spinard E."/>
            <person name="Dubert J."/>
            <person name="Nelson D.R."/>
            <person name="Barja J.L."/>
        </authorList>
    </citation>
    <scope>NUCLEOTIDE SEQUENCE [LARGE SCALE GENOMIC DNA]</scope>
    <source>
        <strain evidence="9">PP-638</strain>
        <strain evidence="8">PP2-638</strain>
    </source>
</reference>
<evidence type="ECO:0000256" key="1">
    <source>
        <dbReference type="ARBA" id="ARBA00022741"/>
    </source>
</evidence>
<dbReference type="GO" id="GO:0005524">
    <property type="term" value="F:ATP binding"/>
    <property type="evidence" value="ECO:0007669"/>
    <property type="project" value="UniProtKB-KW"/>
</dbReference>
<dbReference type="PROSITE" id="PS00676">
    <property type="entry name" value="SIGMA54_INTERACT_2"/>
    <property type="match status" value="1"/>
</dbReference>
<dbReference type="SUPFAM" id="SSF52540">
    <property type="entry name" value="P-loop containing nucleoside triphosphate hydrolases"/>
    <property type="match status" value="1"/>
</dbReference>
<dbReference type="SUPFAM" id="SSF46689">
    <property type="entry name" value="Homeodomain-like"/>
    <property type="match status" value="1"/>
</dbReference>
<dbReference type="Proteomes" id="UP000094761">
    <property type="component" value="Unassembled WGS sequence"/>
</dbReference>
<dbReference type="SMART" id="SM00382">
    <property type="entry name" value="AAA"/>
    <property type="match status" value="1"/>
</dbReference>
<evidence type="ECO:0000256" key="3">
    <source>
        <dbReference type="ARBA" id="ARBA00023015"/>
    </source>
</evidence>
<dbReference type="GO" id="GO:0043565">
    <property type="term" value="F:sequence-specific DNA binding"/>
    <property type="evidence" value="ECO:0007669"/>
    <property type="project" value="InterPro"/>
</dbReference>
<accession>A0A178JE68</accession>
<dbReference type="FunFam" id="3.40.50.300:FF:000006">
    <property type="entry name" value="DNA-binding transcriptional regulator NtrC"/>
    <property type="match status" value="1"/>
</dbReference>
<dbReference type="PROSITE" id="PS00688">
    <property type="entry name" value="SIGMA54_INTERACT_3"/>
    <property type="match status" value="1"/>
</dbReference>
<dbReference type="PANTHER" id="PTHR32071:SF117">
    <property type="entry name" value="PTS-DEPENDENT DIHYDROXYACETONE KINASE OPERON REGULATORY PROTEIN-RELATED"/>
    <property type="match status" value="1"/>
</dbReference>
<dbReference type="Gene3D" id="3.40.50.300">
    <property type="entry name" value="P-loop containing nucleotide triphosphate hydrolases"/>
    <property type="match status" value="1"/>
</dbReference>
<dbReference type="GO" id="GO:0006355">
    <property type="term" value="P:regulation of DNA-templated transcription"/>
    <property type="evidence" value="ECO:0007669"/>
    <property type="project" value="InterPro"/>
</dbReference>
<keyword evidence="4" id="KW-0238">DNA-binding</keyword>
<sequence length="531" mass="60024">MSNWLERVTDLIGIKTKHELTAKFALILSDELNLSQCLILMPTSDGRRLVPHDRQMNASWAVNDLNNPFAHVLQNAKSMSLTADELLFWQSDRVFAQLVSNVGMFESVCIQPLPLRSNQVQLVLFMLGDDRAVSKAFNCADGVKFMDVFTKQWNLLEEMEREQRDIQVLTESLNDMQRDTKQRDQADQLSQSLIGQSPVMQRLRQQIVSAAESQLSVMVQGDTGTGKELVAQAIHQLSNRNSEPLVAINCAAIPENLLESELFGYCKGAFSGAESDRKGLIAQADGGTLFLDEIGDMPLSLQAKLLRVLETKRFRPIGGKEEQSSDFRLVSATHVNLLAQVRNKQFRQDLYYRLFQYPLTLPKLSERLEDIDLLSQHFVKEFNTQHGTQIRGLHYRALDCLKQYTFPGNVRELKHLIEFGCAQCRDELEVSEGSFANRIACLNFELQSAAQPVMPQALSQPTFITDNPYPTQQGDFSAINDLKQAMNDYEESIIRERLNQFSGDRGKAAKSLGIPKRTLAYKCQKLEIKAV</sequence>
<dbReference type="InterPro" id="IPR003593">
    <property type="entry name" value="AAA+_ATPase"/>
</dbReference>
<dbReference type="Gene3D" id="1.10.8.60">
    <property type="match status" value="1"/>
</dbReference>
<evidence type="ECO:0000313" key="9">
    <source>
        <dbReference type="Proteomes" id="UP000094761"/>
    </source>
</evidence>
<dbReference type="GeneID" id="78074429"/>
<keyword evidence="10" id="KW-1185">Reference proteome</keyword>
<dbReference type="PANTHER" id="PTHR32071">
    <property type="entry name" value="TRANSCRIPTIONAL REGULATORY PROTEIN"/>
    <property type="match status" value="1"/>
</dbReference>
<reference evidence="7" key="2">
    <citation type="submission" date="2022-11" db="EMBL/GenBank/DDBJ databases">
        <title>Role of the vibriolysin VemA secreted by the emergent pathogen Vibrio europaeus in the colonization of Manila clam mucus.</title>
        <authorList>
            <person name="Martinez C."/>
            <person name="Rodriguez S."/>
            <person name="Vences A."/>
            <person name="Barja J.L."/>
            <person name="Toranzo A.E."/>
            <person name="Dubert J."/>
        </authorList>
    </citation>
    <scope>NUCLEOTIDE SEQUENCE</scope>
    <source>
        <strain evidence="7">3454</strain>
    </source>
</reference>
<dbReference type="OrthoDB" id="9804019at2"/>
<evidence type="ECO:0000313" key="8">
    <source>
        <dbReference type="EMBL" id="OAM99899.1"/>
    </source>
</evidence>
<dbReference type="Pfam" id="PF02954">
    <property type="entry name" value="HTH_8"/>
    <property type="match status" value="1"/>
</dbReference>
<keyword evidence="2" id="KW-0067">ATP-binding</keyword>
<evidence type="ECO:0000256" key="5">
    <source>
        <dbReference type="ARBA" id="ARBA00023163"/>
    </source>
</evidence>
<dbReference type="Proteomes" id="UP001150001">
    <property type="component" value="Unassembled WGS sequence"/>
</dbReference>
<dbReference type="PROSITE" id="PS50045">
    <property type="entry name" value="SIGMA54_INTERACT_4"/>
    <property type="match status" value="1"/>
</dbReference>
<proteinExistence type="predicted"/>
<keyword evidence="3" id="KW-0805">Transcription regulation</keyword>
<dbReference type="CDD" id="cd00009">
    <property type="entry name" value="AAA"/>
    <property type="match status" value="1"/>
</dbReference>
<dbReference type="InterPro" id="IPR009057">
    <property type="entry name" value="Homeodomain-like_sf"/>
</dbReference>
<evidence type="ECO:0000313" key="10">
    <source>
        <dbReference type="Proteomes" id="UP001150001"/>
    </source>
</evidence>
<protein>
    <submittedName>
        <fullName evidence="8">AAA family ATPase</fullName>
    </submittedName>
    <submittedName>
        <fullName evidence="7">Sigma-54 dependent transcriptional regulator</fullName>
    </submittedName>
</protein>
<dbReference type="PROSITE" id="PS00675">
    <property type="entry name" value="SIGMA54_INTERACT_1"/>
    <property type="match status" value="1"/>
</dbReference>
<dbReference type="Pfam" id="PF00158">
    <property type="entry name" value="Sigma54_activat"/>
    <property type="match status" value="1"/>
</dbReference>